<accession>A0A7K0FZH0</accession>
<protein>
    <recommendedName>
        <fullName evidence="4">Glycosyl hydrolase</fullName>
    </recommendedName>
</protein>
<keyword evidence="1" id="KW-0378">Hydrolase</keyword>
<organism evidence="2 3">
    <name type="scientific">Pedobacter petrophilus</name>
    <dbReference type="NCBI Taxonomy" id="1908241"/>
    <lineage>
        <taxon>Bacteria</taxon>
        <taxon>Pseudomonadati</taxon>
        <taxon>Bacteroidota</taxon>
        <taxon>Sphingobacteriia</taxon>
        <taxon>Sphingobacteriales</taxon>
        <taxon>Sphingobacteriaceae</taxon>
        <taxon>Pedobacter</taxon>
    </lineage>
</organism>
<dbReference type="Proteomes" id="UP000487757">
    <property type="component" value="Unassembled WGS sequence"/>
</dbReference>
<evidence type="ECO:0000313" key="2">
    <source>
        <dbReference type="EMBL" id="MRX76968.1"/>
    </source>
</evidence>
<dbReference type="EMBL" id="WKKH01000018">
    <property type="protein sequence ID" value="MRX76968.1"/>
    <property type="molecule type" value="Genomic_DNA"/>
</dbReference>
<sequence length="402" mass="45513">MKRKEFTELALGLTLGGLLSPLLSVGKQTENFYDKSVLSADGLPNMLPANLKQMVKNTLKAEFKTVNTDWDGTIQIEGLLRFANRGYKEGLDYSKKWFNFHVEHDSKLTDEQYYKQYEGPKARILRDGPLTFVIYSANLGVAFPVHELYKQTRDLKAKQVCFDVADAILHYAARDRFGMLAHDDYNYMDFAIPDTAYWATRANAIAASLCTDIAVANMYWKQSIYQLNQGIEYFLDVKKGIVRTGLFKGEPAKTYWCRSQGWLIWAISGLLRYLPKTHPEFKRAAAAMKVIADGTVKYQSKNGGLHVLVDDPSSPEEVTGIAMVVASVKEGMRNGWLPPIYNDMCNKGWEFIKKSVDEKGVVHNTYTGWAVTAEEKKVNLMDEKFRGFVPGIIMLAADEMTR</sequence>
<dbReference type="RefSeq" id="WP_154281195.1">
    <property type="nucleotide sequence ID" value="NZ_JBHUJQ010000001.1"/>
</dbReference>
<dbReference type="GO" id="GO:0005975">
    <property type="term" value="P:carbohydrate metabolic process"/>
    <property type="evidence" value="ECO:0007669"/>
    <property type="project" value="InterPro"/>
</dbReference>
<dbReference type="PANTHER" id="PTHR33886">
    <property type="entry name" value="UNSATURATED RHAMNOGALACTURONAN HYDROLASE (EUROFUNG)"/>
    <property type="match status" value="1"/>
</dbReference>
<dbReference type="PANTHER" id="PTHR33886:SF8">
    <property type="entry name" value="UNSATURATED RHAMNOGALACTURONAN HYDROLASE (EUROFUNG)"/>
    <property type="match status" value="1"/>
</dbReference>
<dbReference type="GO" id="GO:0016787">
    <property type="term" value="F:hydrolase activity"/>
    <property type="evidence" value="ECO:0007669"/>
    <property type="project" value="UniProtKB-KW"/>
</dbReference>
<dbReference type="Pfam" id="PF07470">
    <property type="entry name" value="Glyco_hydro_88"/>
    <property type="match status" value="1"/>
</dbReference>
<reference evidence="2 3" key="1">
    <citation type="submission" date="2019-11" db="EMBL/GenBank/DDBJ databases">
        <title>Pedobacter petrophilus genome.</title>
        <authorList>
            <person name="Feldbauer M.J."/>
            <person name="Newman J.D."/>
        </authorList>
    </citation>
    <scope>NUCLEOTIDE SEQUENCE [LARGE SCALE GENOMIC DNA]</scope>
    <source>
        <strain evidence="2 3">LMG 29686</strain>
    </source>
</reference>
<evidence type="ECO:0000313" key="3">
    <source>
        <dbReference type="Proteomes" id="UP000487757"/>
    </source>
</evidence>
<dbReference type="InterPro" id="IPR012341">
    <property type="entry name" value="6hp_glycosidase-like_sf"/>
</dbReference>
<gene>
    <name evidence="2" type="ORF">GJU39_12810</name>
</gene>
<dbReference type="InterPro" id="IPR010905">
    <property type="entry name" value="Glyco_hydro_88"/>
</dbReference>
<dbReference type="OrthoDB" id="9807186at2"/>
<dbReference type="InterPro" id="IPR052043">
    <property type="entry name" value="PolySaccharide_Degr_Enz"/>
</dbReference>
<name>A0A7K0FZH0_9SPHI</name>
<proteinExistence type="predicted"/>
<keyword evidence="3" id="KW-1185">Reference proteome</keyword>
<dbReference type="InterPro" id="IPR008928">
    <property type="entry name" value="6-hairpin_glycosidase_sf"/>
</dbReference>
<evidence type="ECO:0000256" key="1">
    <source>
        <dbReference type="ARBA" id="ARBA00022801"/>
    </source>
</evidence>
<dbReference type="AlphaFoldDB" id="A0A7K0FZH0"/>
<evidence type="ECO:0008006" key="4">
    <source>
        <dbReference type="Google" id="ProtNLM"/>
    </source>
</evidence>
<comment type="caution">
    <text evidence="2">The sequence shown here is derived from an EMBL/GenBank/DDBJ whole genome shotgun (WGS) entry which is preliminary data.</text>
</comment>
<dbReference type="SUPFAM" id="SSF48208">
    <property type="entry name" value="Six-hairpin glycosidases"/>
    <property type="match status" value="1"/>
</dbReference>
<dbReference type="Gene3D" id="1.50.10.10">
    <property type="match status" value="1"/>
</dbReference>